<gene>
    <name evidence="2" type="ORF">CK820_G0029703</name>
</gene>
<comment type="caution">
    <text evidence="2">The sequence shown here is derived from an EMBL/GenBank/DDBJ whole genome shotgun (WGS) entry which is preliminary data.</text>
</comment>
<evidence type="ECO:0000313" key="3">
    <source>
        <dbReference type="Proteomes" id="UP000236370"/>
    </source>
</evidence>
<dbReference type="Proteomes" id="UP000236370">
    <property type="component" value="Unassembled WGS sequence"/>
</dbReference>
<dbReference type="InterPro" id="IPR016024">
    <property type="entry name" value="ARM-type_fold"/>
</dbReference>
<dbReference type="SUPFAM" id="SSF48371">
    <property type="entry name" value="ARM repeat"/>
    <property type="match status" value="1"/>
</dbReference>
<dbReference type="EMBL" id="NBAG03000032">
    <property type="protein sequence ID" value="PNI96756.1"/>
    <property type="molecule type" value="Genomic_DNA"/>
</dbReference>
<dbReference type="Pfam" id="PF03810">
    <property type="entry name" value="IBN_N"/>
    <property type="match status" value="1"/>
</dbReference>
<evidence type="ECO:0000313" key="2">
    <source>
        <dbReference type="EMBL" id="PNI96756.1"/>
    </source>
</evidence>
<name>A0A2J8QKF7_PANTR</name>
<dbReference type="AlphaFoldDB" id="A0A2J8QKF7"/>
<dbReference type="InterPro" id="IPR001494">
    <property type="entry name" value="Importin-beta_N"/>
</dbReference>
<reference evidence="2 3" key="1">
    <citation type="submission" date="2017-12" db="EMBL/GenBank/DDBJ databases">
        <title>High-resolution comparative analysis of great ape genomes.</title>
        <authorList>
            <person name="Pollen A."/>
            <person name="Hastie A."/>
            <person name="Hormozdiari F."/>
            <person name="Dougherty M."/>
            <person name="Liu R."/>
            <person name="Chaisson M."/>
            <person name="Hoppe E."/>
            <person name="Hill C."/>
            <person name="Pang A."/>
            <person name="Hillier L."/>
            <person name="Baker C."/>
            <person name="Armstrong J."/>
            <person name="Shendure J."/>
            <person name="Paten B."/>
            <person name="Wilson R."/>
            <person name="Chao H."/>
            <person name="Schneider V."/>
            <person name="Ventura M."/>
            <person name="Kronenberg Z."/>
            <person name="Murali S."/>
            <person name="Gordon D."/>
            <person name="Cantsilieris S."/>
            <person name="Munson K."/>
            <person name="Nelson B."/>
            <person name="Raja A."/>
            <person name="Underwood J."/>
            <person name="Diekhans M."/>
            <person name="Fiddes I."/>
            <person name="Haussler D."/>
            <person name="Eichler E."/>
        </authorList>
    </citation>
    <scope>NUCLEOTIDE SEQUENCE [LARGE SCALE GENOMIC DNA]</scope>
    <source>
        <strain evidence="2">Yerkes chimp pedigree #C0471</strain>
    </source>
</reference>
<accession>A0A2J8QKF7</accession>
<sequence length="101" mass="11442">MEPAGLERLLRELLLPDTERIRRATEQLQIVLRAPAALPALCDLLASAADPQIRQFAAVLTRRRLNTRWRRLAAEQRESLKSLILTALQRETESLLFAGTV</sequence>
<dbReference type="SMART" id="SM00913">
    <property type="entry name" value="IBN_N"/>
    <property type="match status" value="1"/>
</dbReference>
<dbReference type="InterPro" id="IPR011989">
    <property type="entry name" value="ARM-like"/>
</dbReference>
<feature type="domain" description="Importin N-terminal" evidence="1">
    <location>
        <begin position="24"/>
        <end position="90"/>
    </location>
</feature>
<organism evidence="2 3">
    <name type="scientific">Pan troglodytes</name>
    <name type="common">Chimpanzee</name>
    <dbReference type="NCBI Taxonomy" id="9598"/>
    <lineage>
        <taxon>Eukaryota</taxon>
        <taxon>Metazoa</taxon>
        <taxon>Chordata</taxon>
        <taxon>Craniata</taxon>
        <taxon>Vertebrata</taxon>
        <taxon>Euteleostomi</taxon>
        <taxon>Mammalia</taxon>
        <taxon>Eutheria</taxon>
        <taxon>Euarchontoglires</taxon>
        <taxon>Primates</taxon>
        <taxon>Haplorrhini</taxon>
        <taxon>Catarrhini</taxon>
        <taxon>Hominidae</taxon>
        <taxon>Pan</taxon>
    </lineage>
</organism>
<dbReference type="GO" id="GO:0006886">
    <property type="term" value="P:intracellular protein transport"/>
    <property type="evidence" value="ECO:0007669"/>
    <property type="project" value="InterPro"/>
</dbReference>
<proteinExistence type="predicted"/>
<dbReference type="PROSITE" id="PS50166">
    <property type="entry name" value="IMPORTIN_B_NT"/>
    <property type="match status" value="1"/>
</dbReference>
<evidence type="ECO:0000259" key="1">
    <source>
        <dbReference type="PROSITE" id="PS50166"/>
    </source>
</evidence>
<dbReference type="GO" id="GO:0031267">
    <property type="term" value="F:small GTPase binding"/>
    <property type="evidence" value="ECO:0007669"/>
    <property type="project" value="InterPro"/>
</dbReference>
<dbReference type="Gene3D" id="1.25.10.10">
    <property type="entry name" value="Leucine-rich Repeat Variant"/>
    <property type="match status" value="1"/>
</dbReference>
<protein>
    <submittedName>
        <fullName evidence="2">IPO4 isoform 4</fullName>
    </submittedName>
</protein>